<dbReference type="InterPro" id="IPR002156">
    <property type="entry name" value="RNaseH_domain"/>
</dbReference>
<evidence type="ECO:0000313" key="2">
    <source>
        <dbReference type="EMBL" id="PNY02152.1"/>
    </source>
</evidence>
<organism evidence="2 3">
    <name type="scientific">Trifolium pratense</name>
    <name type="common">Red clover</name>
    <dbReference type="NCBI Taxonomy" id="57577"/>
    <lineage>
        <taxon>Eukaryota</taxon>
        <taxon>Viridiplantae</taxon>
        <taxon>Streptophyta</taxon>
        <taxon>Embryophyta</taxon>
        <taxon>Tracheophyta</taxon>
        <taxon>Spermatophyta</taxon>
        <taxon>Magnoliopsida</taxon>
        <taxon>eudicotyledons</taxon>
        <taxon>Gunneridae</taxon>
        <taxon>Pentapetalae</taxon>
        <taxon>rosids</taxon>
        <taxon>fabids</taxon>
        <taxon>Fabales</taxon>
        <taxon>Fabaceae</taxon>
        <taxon>Papilionoideae</taxon>
        <taxon>50 kb inversion clade</taxon>
        <taxon>NPAAA clade</taxon>
        <taxon>Hologalegina</taxon>
        <taxon>IRL clade</taxon>
        <taxon>Trifolieae</taxon>
        <taxon>Trifolium</taxon>
    </lineage>
</organism>
<reference evidence="2 3" key="2">
    <citation type="journal article" date="2017" name="Front. Plant Sci.">
        <title>Gene Classification and Mining of Molecular Markers Useful in Red Clover (Trifolium pratense) Breeding.</title>
        <authorList>
            <person name="Istvanek J."/>
            <person name="Dluhosova J."/>
            <person name="Dluhos P."/>
            <person name="Patkova L."/>
            <person name="Nedelnik J."/>
            <person name="Repkova J."/>
        </authorList>
    </citation>
    <scope>NUCLEOTIDE SEQUENCE [LARGE SCALE GENOMIC DNA]</scope>
    <source>
        <strain evidence="3">cv. Tatra</strain>
        <tissue evidence="2">Young leaves</tissue>
    </source>
</reference>
<protein>
    <recommendedName>
        <fullName evidence="1">RNase H type-1 domain-containing protein</fullName>
    </recommendedName>
</protein>
<reference evidence="2 3" key="1">
    <citation type="journal article" date="2014" name="Am. J. Bot.">
        <title>Genome assembly and annotation for red clover (Trifolium pratense; Fabaceae).</title>
        <authorList>
            <person name="Istvanek J."/>
            <person name="Jaros M."/>
            <person name="Krenek A."/>
            <person name="Repkova J."/>
        </authorList>
    </citation>
    <scope>NUCLEOTIDE SEQUENCE [LARGE SCALE GENOMIC DNA]</scope>
    <source>
        <strain evidence="3">cv. Tatra</strain>
        <tissue evidence="2">Young leaves</tissue>
    </source>
</reference>
<dbReference type="GO" id="GO:0003676">
    <property type="term" value="F:nucleic acid binding"/>
    <property type="evidence" value="ECO:0007669"/>
    <property type="project" value="InterPro"/>
</dbReference>
<evidence type="ECO:0000259" key="1">
    <source>
        <dbReference type="Pfam" id="PF13456"/>
    </source>
</evidence>
<dbReference type="Pfam" id="PF13456">
    <property type="entry name" value="RVT_3"/>
    <property type="match status" value="1"/>
</dbReference>
<name>A0A2K3NGJ3_TRIPR</name>
<accession>A0A2K3NGJ3</accession>
<sequence>MRACLRDESESFVAAFSCLDSSMYAAAKAEAWELYKGLEWIALLGYNKVVFELDCKMSFLLCVKRMVAPMLSQGQPYLTIAHYF</sequence>
<proteinExistence type="predicted"/>
<gene>
    <name evidence="2" type="ORF">L195_g025457</name>
</gene>
<dbReference type="EMBL" id="ASHM01020985">
    <property type="protein sequence ID" value="PNY02152.1"/>
    <property type="molecule type" value="Genomic_DNA"/>
</dbReference>
<comment type="caution">
    <text evidence="2">The sequence shown here is derived from an EMBL/GenBank/DDBJ whole genome shotgun (WGS) entry which is preliminary data.</text>
</comment>
<dbReference type="GO" id="GO:0004523">
    <property type="term" value="F:RNA-DNA hybrid ribonuclease activity"/>
    <property type="evidence" value="ECO:0007669"/>
    <property type="project" value="InterPro"/>
</dbReference>
<feature type="domain" description="RNase H type-1" evidence="1">
    <location>
        <begin position="2"/>
        <end position="60"/>
    </location>
</feature>
<dbReference type="Proteomes" id="UP000236291">
    <property type="component" value="Unassembled WGS sequence"/>
</dbReference>
<evidence type="ECO:0000313" key="3">
    <source>
        <dbReference type="Proteomes" id="UP000236291"/>
    </source>
</evidence>
<dbReference type="AlphaFoldDB" id="A0A2K3NGJ3"/>